<feature type="compositionally biased region" description="Polar residues" evidence="1">
    <location>
        <begin position="30"/>
        <end position="40"/>
    </location>
</feature>
<protein>
    <submittedName>
        <fullName evidence="3">Uncharacterized protein</fullName>
    </submittedName>
</protein>
<name>A0A5E4B5E2_MARMO</name>
<evidence type="ECO:0000256" key="1">
    <source>
        <dbReference type="SAM" id="MobiDB-lite"/>
    </source>
</evidence>
<reference evidence="3 4" key="1">
    <citation type="submission" date="2019-04" db="EMBL/GenBank/DDBJ databases">
        <authorList>
            <person name="Alioto T."/>
            <person name="Alioto T."/>
        </authorList>
    </citation>
    <scope>NUCLEOTIDE SEQUENCE [LARGE SCALE GENOMIC DNA]</scope>
</reference>
<evidence type="ECO:0000313" key="3">
    <source>
        <dbReference type="EMBL" id="VTJ64824.1"/>
    </source>
</evidence>
<evidence type="ECO:0000313" key="4">
    <source>
        <dbReference type="Proteomes" id="UP000335636"/>
    </source>
</evidence>
<gene>
    <name evidence="2" type="ORF">GHT09_009608</name>
    <name evidence="3" type="ORF">MONAX_5E010727</name>
</gene>
<dbReference type="Proteomes" id="UP000662637">
    <property type="component" value="Unassembled WGS sequence"/>
</dbReference>
<feature type="region of interest" description="Disordered" evidence="1">
    <location>
        <begin position="20"/>
        <end position="40"/>
    </location>
</feature>
<organism evidence="3 4">
    <name type="scientific">Marmota monax</name>
    <name type="common">Woodchuck</name>
    <dbReference type="NCBI Taxonomy" id="9995"/>
    <lineage>
        <taxon>Eukaryota</taxon>
        <taxon>Metazoa</taxon>
        <taxon>Chordata</taxon>
        <taxon>Craniata</taxon>
        <taxon>Vertebrata</taxon>
        <taxon>Euteleostomi</taxon>
        <taxon>Mammalia</taxon>
        <taxon>Eutheria</taxon>
        <taxon>Euarchontoglires</taxon>
        <taxon>Glires</taxon>
        <taxon>Rodentia</taxon>
        <taxon>Sciuromorpha</taxon>
        <taxon>Sciuridae</taxon>
        <taxon>Xerinae</taxon>
        <taxon>Marmotini</taxon>
        <taxon>Marmota</taxon>
    </lineage>
</organism>
<proteinExistence type="predicted"/>
<dbReference type="AlphaFoldDB" id="A0A5E4B5E2"/>
<keyword evidence="4" id="KW-1185">Reference proteome</keyword>
<dbReference type="EMBL" id="CABDUW010000283">
    <property type="protein sequence ID" value="VTJ64824.1"/>
    <property type="molecule type" value="Genomic_DNA"/>
</dbReference>
<dbReference type="Proteomes" id="UP000335636">
    <property type="component" value="Unassembled WGS sequence"/>
</dbReference>
<sequence length="58" mass="6582">MQQKLEKSITRELKEVANELESGSLRASPLGSTHKSSQDLLSEASQEYVEILKKKYMI</sequence>
<evidence type="ECO:0000313" key="2">
    <source>
        <dbReference type="EMBL" id="KAF7479291.1"/>
    </source>
</evidence>
<reference evidence="2" key="2">
    <citation type="submission" date="2020-08" db="EMBL/GenBank/DDBJ databases">
        <authorList>
            <person name="Shumante A."/>
            <person name="Zimin A.V."/>
            <person name="Puiu D."/>
            <person name="Salzberg S.L."/>
        </authorList>
    </citation>
    <scope>NUCLEOTIDE SEQUENCE</scope>
    <source>
        <strain evidence="2">WC2-LM</strain>
        <tissue evidence="2">Liver</tissue>
    </source>
</reference>
<dbReference type="EMBL" id="WJEC01001236">
    <property type="protein sequence ID" value="KAF7479291.1"/>
    <property type="molecule type" value="Genomic_DNA"/>
</dbReference>
<accession>A0A5E4B5E2</accession>